<keyword evidence="1" id="KW-1133">Transmembrane helix</keyword>
<dbReference type="GeneID" id="24817999"/>
<dbReference type="RefSeq" id="WP_148305796.1">
    <property type="nucleotide sequence ID" value="NZ_CP010070.1"/>
</dbReference>
<dbReference type="EMBL" id="CP010070">
    <property type="protein sequence ID" value="AIZ56225.1"/>
    <property type="molecule type" value="Genomic_DNA"/>
</dbReference>
<proteinExistence type="predicted"/>
<evidence type="ECO:0000313" key="2">
    <source>
        <dbReference type="EMBL" id="AIZ56225.1"/>
    </source>
</evidence>
<reference evidence="2 3" key="1">
    <citation type="journal article" date="2014" name="Appl. Environ. Microbiol.">
        <title>Comparative Genome Analysis of 'Candidatus Methanoplasma termitum' Indicates a New Mode of Energy Metabolism in the Seventh Order of Methanogens.</title>
        <authorList>
            <person name="Lang K."/>
            <person name="Schuldes J."/>
            <person name="Klingl A."/>
            <person name="Poehlein A."/>
            <person name="Daniel R."/>
            <person name="Brune A."/>
        </authorList>
    </citation>
    <scope>NUCLEOTIDE SEQUENCE [LARGE SCALE GENOMIC DNA]</scope>
    <source>
        <strain evidence="3">Mpt1</strain>
    </source>
</reference>
<keyword evidence="3" id="KW-1185">Reference proteome</keyword>
<keyword evidence="1" id="KW-0472">Membrane</keyword>
<dbReference type="STRING" id="1577791.Mpt1_c03280"/>
<dbReference type="Proteomes" id="UP000030787">
    <property type="component" value="Chromosome"/>
</dbReference>
<sequence>MKTNKKLISAFAVIGALVMLSVIFVAVQSADSNAEGAIVPVDEVVKYDVTFELSAGITWKMGNVTIDNTNNPMNVDSGTKITVTVTLNQGYVGTPAITAGGSPYTAGTEYTVTSAVTFKVASGVEQGRVITFITDPGITWKYNGSPFTNSNITVETGKKITVDATVNDGYEGILAIMANGIPYSMGAEFPVNADITFMASGIHPKTFAVTFEANPGIVWKYNGNPVTTSTVTVTYGTPPIKVTTGLKPGYEGTPIIKAGTATYTAGDDFTVASDVTFTASGVQLMVLTVTFKDTPGVTWVLDGENLVGSTTQITYGDKIKVNVTIDHDFEGTPVIKAGTATYTAGDDFEVTSNVEFTVAGVSHIDNNSGGNSTLMYVAIAVAVILIICLVLWYFLFRKP</sequence>
<dbReference type="KEGG" id="mear:Mpt1_c03280"/>
<accession>A0A0A7LAN9</accession>
<feature type="transmembrane region" description="Helical" evidence="1">
    <location>
        <begin position="374"/>
        <end position="396"/>
    </location>
</feature>
<protein>
    <submittedName>
        <fullName evidence="2">Uncharacterized protein</fullName>
    </submittedName>
</protein>
<evidence type="ECO:0000256" key="1">
    <source>
        <dbReference type="SAM" id="Phobius"/>
    </source>
</evidence>
<dbReference type="AlphaFoldDB" id="A0A0A7LAN9"/>
<gene>
    <name evidence="2" type="ORF">Mpt1_c03280</name>
</gene>
<keyword evidence="1" id="KW-0812">Transmembrane</keyword>
<name>A0A0A7LAN9_9ARCH</name>
<evidence type="ECO:0000313" key="3">
    <source>
        <dbReference type="Proteomes" id="UP000030787"/>
    </source>
</evidence>
<dbReference type="HOGENOM" id="CLU_690026_0_0_2"/>
<organism evidence="2 3">
    <name type="scientific">Candidatus Methanoplasma termitum</name>
    <dbReference type="NCBI Taxonomy" id="1577791"/>
    <lineage>
        <taxon>Archaea</taxon>
        <taxon>Methanobacteriati</taxon>
        <taxon>Thermoplasmatota</taxon>
        <taxon>Thermoplasmata</taxon>
        <taxon>Methanomassiliicoccales</taxon>
        <taxon>Methanomassiliicoccaceae</taxon>
        <taxon>Candidatus Methanoplasma</taxon>
    </lineage>
</organism>